<dbReference type="InterPro" id="IPR016181">
    <property type="entry name" value="Acyl_CoA_acyltransferase"/>
</dbReference>
<evidence type="ECO:0000256" key="2">
    <source>
        <dbReference type="ARBA" id="ARBA00023315"/>
    </source>
</evidence>
<organism evidence="4 5">
    <name type="scientific">Parvularcula bermudensis (strain ATCC BAA-594 / HTCC2503 / KCTC 12087)</name>
    <dbReference type="NCBI Taxonomy" id="314260"/>
    <lineage>
        <taxon>Bacteria</taxon>
        <taxon>Pseudomonadati</taxon>
        <taxon>Pseudomonadota</taxon>
        <taxon>Alphaproteobacteria</taxon>
        <taxon>Parvularculales</taxon>
        <taxon>Parvularculaceae</taxon>
        <taxon>Parvularcula</taxon>
    </lineage>
</organism>
<reference evidence="5" key="1">
    <citation type="submission" date="2010-08" db="EMBL/GenBank/DDBJ databases">
        <title>Genome sequence of Parvularcula bermudensis HTCC2503.</title>
        <authorList>
            <person name="Kang D.-M."/>
            <person name="Oh H.-M."/>
            <person name="Cho J.-C."/>
        </authorList>
    </citation>
    <scope>NUCLEOTIDE SEQUENCE [LARGE SCALE GENOMIC DNA]</scope>
    <source>
        <strain evidence="5">ATCC BAA-594 / HTCC2503 / KCTC 12087</strain>
    </source>
</reference>
<dbReference type="Gene3D" id="3.40.630.30">
    <property type="match status" value="1"/>
</dbReference>
<dbReference type="eggNOG" id="COG0456">
    <property type="taxonomic scope" value="Bacteria"/>
</dbReference>
<dbReference type="PROSITE" id="PS50890">
    <property type="entry name" value="PUA"/>
    <property type="match status" value="1"/>
</dbReference>
<sequence length="152" mass="16794">MSVRRARAEEAARLGALHSDIFATSAWGESFWSQTIDHADHIVAVFCDADDVPVGLGATRHIGEEAEILTFGVAESHRRHGGGRALLHYLVAETEKAGVCRIFLEVAEENHAALKLYTGAAFHEVGRRHGYYSDGRHARILQRRTDLAAVRH</sequence>
<dbReference type="InterPro" id="IPR000182">
    <property type="entry name" value="GNAT_dom"/>
</dbReference>
<dbReference type="KEGG" id="pbr:PB2503_04872"/>
<keyword evidence="2" id="KW-0012">Acyltransferase</keyword>
<dbReference type="GO" id="GO:0016747">
    <property type="term" value="F:acyltransferase activity, transferring groups other than amino-acyl groups"/>
    <property type="evidence" value="ECO:0007669"/>
    <property type="project" value="InterPro"/>
</dbReference>
<dbReference type="PANTHER" id="PTHR42919:SF8">
    <property type="entry name" value="N-ALPHA-ACETYLTRANSFERASE 50"/>
    <property type="match status" value="1"/>
</dbReference>
<feature type="domain" description="N-acetyltransferase" evidence="3">
    <location>
        <begin position="1"/>
        <end position="146"/>
    </location>
</feature>
<dbReference type="AlphaFoldDB" id="E0TFN4"/>
<dbReference type="PANTHER" id="PTHR42919">
    <property type="entry name" value="N-ALPHA-ACETYLTRANSFERASE"/>
    <property type="match status" value="1"/>
</dbReference>
<evidence type="ECO:0000259" key="3">
    <source>
        <dbReference type="PROSITE" id="PS51186"/>
    </source>
</evidence>
<name>E0TFN4_PARBH</name>
<dbReference type="Pfam" id="PF00583">
    <property type="entry name" value="Acetyltransf_1"/>
    <property type="match status" value="1"/>
</dbReference>
<keyword evidence="1 4" id="KW-0808">Transferase</keyword>
<dbReference type="HOGENOM" id="CLU_013985_23_2_5"/>
<dbReference type="OrthoDB" id="9804026at2"/>
<evidence type="ECO:0000313" key="5">
    <source>
        <dbReference type="Proteomes" id="UP000001302"/>
    </source>
</evidence>
<dbReference type="STRING" id="314260.PB2503_04872"/>
<dbReference type="SUPFAM" id="SSF55729">
    <property type="entry name" value="Acyl-CoA N-acyltransferases (Nat)"/>
    <property type="match status" value="1"/>
</dbReference>
<dbReference type="EMBL" id="CP002156">
    <property type="protein sequence ID" value="ADM09049.1"/>
    <property type="molecule type" value="Genomic_DNA"/>
</dbReference>
<accession>E0TFN4</accession>
<evidence type="ECO:0000313" key="4">
    <source>
        <dbReference type="EMBL" id="ADM09049.1"/>
    </source>
</evidence>
<reference evidence="4 5" key="2">
    <citation type="journal article" date="2011" name="J. Bacteriol.">
        <title>Complete genome sequence of strain HTCC2503T of Parvularcula bermudensis, the type species of the order "Parvularculales" in the class Alphaproteobacteria.</title>
        <authorList>
            <person name="Oh H.M."/>
            <person name="Kang I."/>
            <person name="Vergin K.L."/>
            <person name="Kang D."/>
            <person name="Rhee K.H."/>
            <person name="Giovannoni S.J."/>
            <person name="Cho J.C."/>
        </authorList>
    </citation>
    <scope>NUCLEOTIDE SEQUENCE [LARGE SCALE GENOMIC DNA]</scope>
    <source>
        <strain evidence="5">ATCC BAA-594 / HTCC2503 / KCTC 12087</strain>
    </source>
</reference>
<dbReference type="InterPro" id="IPR051556">
    <property type="entry name" value="N-term/lysine_N-AcTrnsfr"/>
</dbReference>
<dbReference type="Proteomes" id="UP000001302">
    <property type="component" value="Chromosome"/>
</dbReference>
<evidence type="ECO:0000256" key="1">
    <source>
        <dbReference type="ARBA" id="ARBA00022679"/>
    </source>
</evidence>
<gene>
    <name evidence="4" type="ordered locus">PB2503_04872</name>
</gene>
<dbReference type="PROSITE" id="PS51186">
    <property type="entry name" value="GNAT"/>
    <property type="match status" value="1"/>
</dbReference>
<protein>
    <submittedName>
        <fullName evidence="4">Ribosomal-protein-alanine acetyltransferase</fullName>
    </submittedName>
</protein>
<dbReference type="CDD" id="cd04301">
    <property type="entry name" value="NAT_SF"/>
    <property type="match status" value="1"/>
</dbReference>
<dbReference type="RefSeq" id="WP_013300023.1">
    <property type="nucleotide sequence ID" value="NC_014414.1"/>
</dbReference>
<keyword evidence="5" id="KW-1185">Reference proteome</keyword>
<proteinExistence type="predicted"/>